<gene>
    <name evidence="10" type="ORF">JD79_01720</name>
</gene>
<keyword evidence="2" id="KW-0645">Protease</keyword>
<organism evidence="10 11">
    <name type="scientific">Geodermatophilus normandii</name>
    <dbReference type="NCBI Taxonomy" id="1137989"/>
    <lineage>
        <taxon>Bacteria</taxon>
        <taxon>Bacillati</taxon>
        <taxon>Actinomycetota</taxon>
        <taxon>Actinomycetes</taxon>
        <taxon>Geodermatophilales</taxon>
        <taxon>Geodermatophilaceae</taxon>
        <taxon>Geodermatophilus</taxon>
    </lineage>
</organism>
<dbReference type="GO" id="GO:0031012">
    <property type="term" value="C:extracellular matrix"/>
    <property type="evidence" value="ECO:0007669"/>
    <property type="project" value="InterPro"/>
</dbReference>
<dbReference type="GO" id="GO:0004222">
    <property type="term" value="F:metalloendopeptidase activity"/>
    <property type="evidence" value="ECO:0007669"/>
    <property type="project" value="InterPro"/>
</dbReference>
<evidence type="ECO:0000256" key="8">
    <source>
        <dbReference type="ARBA" id="ARBA00023145"/>
    </source>
</evidence>
<evidence type="ECO:0000256" key="1">
    <source>
        <dbReference type="ARBA" id="ARBA00001947"/>
    </source>
</evidence>
<dbReference type="InterPro" id="IPR002477">
    <property type="entry name" value="Peptidoglycan-bd-like"/>
</dbReference>
<dbReference type="InterPro" id="IPR021190">
    <property type="entry name" value="Pept_M10A"/>
</dbReference>
<dbReference type="GO" id="GO:0030574">
    <property type="term" value="P:collagen catabolic process"/>
    <property type="evidence" value="ECO:0007669"/>
    <property type="project" value="TreeGrafter"/>
</dbReference>
<feature type="domain" description="Peptidase metallopeptidase" evidence="9">
    <location>
        <begin position="115"/>
        <end position="277"/>
    </location>
</feature>
<evidence type="ECO:0000256" key="6">
    <source>
        <dbReference type="ARBA" id="ARBA00022833"/>
    </source>
</evidence>
<keyword evidence="4" id="KW-0732">Signal</keyword>
<keyword evidence="5" id="KW-0378">Hydrolase</keyword>
<evidence type="ECO:0000256" key="2">
    <source>
        <dbReference type="ARBA" id="ARBA00022670"/>
    </source>
</evidence>
<dbReference type="PROSITE" id="PS00546">
    <property type="entry name" value="CYSTEINE_SWITCH"/>
    <property type="match status" value="1"/>
</dbReference>
<keyword evidence="7" id="KW-0482">Metalloprotease</keyword>
<dbReference type="InterPro" id="IPR001818">
    <property type="entry name" value="Pept_M10_metallopeptidase"/>
</dbReference>
<evidence type="ECO:0000313" key="11">
    <source>
        <dbReference type="Proteomes" id="UP000246661"/>
    </source>
</evidence>
<dbReference type="PRINTS" id="PR00138">
    <property type="entry name" value="MATRIXIN"/>
</dbReference>
<comment type="cofactor">
    <cofactor evidence="1">
        <name>Zn(2+)</name>
        <dbReference type="ChEBI" id="CHEBI:29105"/>
    </cofactor>
</comment>
<keyword evidence="6" id="KW-0862">Zinc</keyword>
<dbReference type="RefSeq" id="WP_170149155.1">
    <property type="nucleotide sequence ID" value="NZ_QGTX01000001.1"/>
</dbReference>
<evidence type="ECO:0000256" key="7">
    <source>
        <dbReference type="ARBA" id="ARBA00023049"/>
    </source>
</evidence>
<dbReference type="SUPFAM" id="SSF47090">
    <property type="entry name" value="PGBD-like"/>
    <property type="match status" value="1"/>
</dbReference>
<dbReference type="SMART" id="SM00235">
    <property type="entry name" value="ZnMc"/>
    <property type="match status" value="1"/>
</dbReference>
<dbReference type="CDD" id="cd04278">
    <property type="entry name" value="ZnMc_MMP"/>
    <property type="match status" value="1"/>
</dbReference>
<dbReference type="InterPro" id="IPR021158">
    <property type="entry name" value="Pept_M10A_Zn_BS"/>
</dbReference>
<dbReference type="Gene3D" id="2.120.10.70">
    <property type="entry name" value="Fucose-specific lectin"/>
    <property type="match status" value="2"/>
</dbReference>
<name>A0A317QH06_9ACTN</name>
<dbReference type="PANTHER" id="PTHR10201:SF323">
    <property type="entry name" value="MATRIX METALLOPROTEINASE-21"/>
    <property type="match status" value="1"/>
</dbReference>
<evidence type="ECO:0000259" key="9">
    <source>
        <dbReference type="SMART" id="SM00235"/>
    </source>
</evidence>
<dbReference type="EMBL" id="QGTX01000001">
    <property type="protein sequence ID" value="PWW22562.1"/>
    <property type="molecule type" value="Genomic_DNA"/>
</dbReference>
<dbReference type="AlphaFoldDB" id="A0A317QH06"/>
<dbReference type="SUPFAM" id="SSF89372">
    <property type="entry name" value="Fucose-specific lectin"/>
    <property type="match status" value="2"/>
</dbReference>
<evidence type="ECO:0000313" key="10">
    <source>
        <dbReference type="EMBL" id="PWW22562.1"/>
    </source>
</evidence>
<dbReference type="Pfam" id="PF00413">
    <property type="entry name" value="Peptidase_M10"/>
    <property type="match status" value="1"/>
</dbReference>
<dbReference type="Pfam" id="PF26607">
    <property type="entry name" value="DUF8189"/>
    <property type="match status" value="2"/>
</dbReference>
<dbReference type="InterPro" id="IPR006026">
    <property type="entry name" value="Peptidase_Metallo"/>
</dbReference>
<dbReference type="Proteomes" id="UP000246661">
    <property type="component" value="Unassembled WGS sequence"/>
</dbReference>
<dbReference type="InterPro" id="IPR033739">
    <property type="entry name" value="M10A_MMP"/>
</dbReference>
<evidence type="ECO:0000256" key="5">
    <source>
        <dbReference type="ARBA" id="ARBA00022801"/>
    </source>
</evidence>
<accession>A0A317QH06</accession>
<sequence>MAPVGRSVAPPSTAALGDRGDQVTRTYEYLHRFGYFPNQSLARRYPQWRPAMAFAPEDPEVFDETLQTAVRLFQQANGLPVTGEVDEATVELMGRPRCGFPDIVEGGTAPSFVAQGNRWPGPTVTYSFTNTTPDLTGAQVRAALTGAFDRWSAVTPLNFLEDPAGGDVRIGFFTGNHGDGSTNAFDGPGSVLAHCFYPPPNGGDIAGDCHFDEAETWSVDDPPSGIDLPTVALHELGHGLGLAHSAETSAVMYAFYGGPRRELTTDDIDGIRSIYGARFRWNSLSGTIFDPAAGSNADGRMEVFVRGTDNALWHVWQTAPNNGWSTWNSLGGGIQGAPTVGRNADGRLEVFARGDDGALWHMWQTAPNNGWSGWHSLGGWIVNPVVTNNADGRLEVFAQGADGALWHIWQTAPNNGWSDWGSLGGRLTSPVSIHRNADGRLEVFVRGDDGALWHVWQTAPNNGWSGWSSLGGGILGAPAAGRNADGRLEVFVTGTDNALWHVWQTAPNNGWSGWASLGGWIDRPSVQNNADGRLEVFVRGGDDALWHVWQTAPNNGWSGWHTLSGGMSGGPVAWRNADGRLEVFVKGLDHALWHTWQSTPNGAWN</sequence>
<keyword evidence="8" id="KW-0865">Zymogen</keyword>
<dbReference type="CDD" id="cd22954">
    <property type="entry name" value="PLL_lectin"/>
    <property type="match status" value="1"/>
</dbReference>
<dbReference type="InterPro" id="IPR024079">
    <property type="entry name" value="MetalloPept_cat_dom_sf"/>
</dbReference>
<comment type="caution">
    <text evidence="10">The sequence shown here is derived from an EMBL/GenBank/DDBJ whole genome shotgun (WGS) entry which is preliminary data.</text>
</comment>
<dbReference type="InterPro" id="IPR058502">
    <property type="entry name" value="PLL-like_beta-prop"/>
</dbReference>
<evidence type="ECO:0000256" key="4">
    <source>
        <dbReference type="ARBA" id="ARBA00022729"/>
    </source>
</evidence>
<protein>
    <submittedName>
        <fullName evidence="10">Putative peptidoglycan binding protein</fullName>
    </submittedName>
</protein>
<dbReference type="GO" id="GO:0008270">
    <property type="term" value="F:zinc ion binding"/>
    <property type="evidence" value="ECO:0007669"/>
    <property type="project" value="InterPro"/>
</dbReference>
<dbReference type="GO" id="GO:0030198">
    <property type="term" value="P:extracellular matrix organization"/>
    <property type="evidence" value="ECO:0007669"/>
    <property type="project" value="TreeGrafter"/>
</dbReference>
<dbReference type="GO" id="GO:0006508">
    <property type="term" value="P:proteolysis"/>
    <property type="evidence" value="ECO:0007669"/>
    <property type="project" value="UniProtKB-KW"/>
</dbReference>
<keyword evidence="3" id="KW-0479">Metal-binding</keyword>
<proteinExistence type="predicted"/>
<dbReference type="PANTHER" id="PTHR10201">
    <property type="entry name" value="MATRIX METALLOPROTEINASE"/>
    <property type="match status" value="1"/>
</dbReference>
<keyword evidence="11" id="KW-1185">Reference proteome</keyword>
<dbReference type="Pfam" id="PF01471">
    <property type="entry name" value="PG_binding_1"/>
    <property type="match status" value="1"/>
</dbReference>
<dbReference type="Gene3D" id="3.40.390.10">
    <property type="entry name" value="Collagenase (Catalytic Domain)"/>
    <property type="match status" value="1"/>
</dbReference>
<dbReference type="SUPFAM" id="SSF55486">
    <property type="entry name" value="Metalloproteases ('zincins'), catalytic domain"/>
    <property type="match status" value="1"/>
</dbReference>
<dbReference type="SMR" id="A0A317QH06"/>
<reference evidence="11" key="1">
    <citation type="submission" date="2018-05" db="EMBL/GenBank/DDBJ databases">
        <authorList>
            <person name="Klenk H.-P."/>
            <person name="Huntemann M."/>
            <person name="Clum A."/>
            <person name="Pillay M."/>
            <person name="Palaniappan K."/>
            <person name="Varghese N."/>
            <person name="Mikhailova N."/>
            <person name="Stamatis D."/>
            <person name="Reddy T."/>
            <person name="Daum C."/>
            <person name="Shapiro N."/>
            <person name="Ivanova N."/>
            <person name="Kyrpides N."/>
            <person name="Woyke T."/>
        </authorList>
    </citation>
    <scope>NUCLEOTIDE SEQUENCE [LARGE SCALE GENOMIC DNA]</scope>
    <source>
        <strain evidence="11">DSM 45417</strain>
    </source>
</reference>
<dbReference type="InterPro" id="IPR036365">
    <property type="entry name" value="PGBD-like_sf"/>
</dbReference>
<evidence type="ECO:0000256" key="3">
    <source>
        <dbReference type="ARBA" id="ARBA00022723"/>
    </source>
</evidence>